<dbReference type="KEGG" id="bteq:G4P54_09715"/>
<dbReference type="Proteomes" id="UP000501914">
    <property type="component" value="Chromosome"/>
</dbReference>
<evidence type="ECO:0000313" key="1">
    <source>
        <dbReference type="EMBL" id="QIW80063.1"/>
    </source>
</evidence>
<organism evidence="1 2">
    <name type="scientific">Bacillus tequilensis</name>
    <dbReference type="NCBI Taxonomy" id="227866"/>
    <lineage>
        <taxon>Bacteria</taxon>
        <taxon>Bacillati</taxon>
        <taxon>Bacillota</taxon>
        <taxon>Bacilli</taxon>
        <taxon>Bacillales</taxon>
        <taxon>Bacillaceae</taxon>
        <taxon>Bacillus</taxon>
    </lineage>
</organism>
<sequence length="88" mass="10496">MLKLKFRNQTLELRRKMSLQLHSLLEDMAAWSFNENEAQKYIEEYGLELVEKSVNNKFKLQIVDKNKNIWGELKPKEPGYIGYFAQTE</sequence>
<protein>
    <submittedName>
        <fullName evidence="1">Uncharacterized protein</fullName>
    </submittedName>
</protein>
<dbReference type="RefSeq" id="WP_167872513.1">
    <property type="nucleotide sequence ID" value="NZ_CP048852.1"/>
</dbReference>
<accession>A0A6H0WL86</accession>
<gene>
    <name evidence="1" type="ORF">G4P54_09715</name>
</gene>
<reference evidence="1 2" key="1">
    <citation type="submission" date="2020-02" db="EMBL/GenBank/DDBJ databases">
        <title>Genome sequencing, annotation and comparative genomic analysis of Bacillus tequilensis EA-CB0015, an effective biological control agent against Pseudocercospora fijiensis in banana plants.</title>
        <authorList>
            <person name="Cuellar-Gaviria T.Z."/>
            <person name="Ju K.-S."/>
            <person name="Villegas-Escobar V."/>
        </authorList>
    </citation>
    <scope>NUCLEOTIDE SEQUENCE [LARGE SCALE GENOMIC DNA]</scope>
    <source>
        <strain evidence="1 2">EA-CB0015</strain>
    </source>
</reference>
<evidence type="ECO:0000313" key="2">
    <source>
        <dbReference type="Proteomes" id="UP000501914"/>
    </source>
</evidence>
<dbReference type="EMBL" id="CP048852">
    <property type="protein sequence ID" value="QIW80063.1"/>
    <property type="molecule type" value="Genomic_DNA"/>
</dbReference>
<name>A0A6H0WL86_9BACI</name>
<proteinExistence type="predicted"/>
<dbReference type="AlphaFoldDB" id="A0A6H0WL86"/>
<keyword evidence="2" id="KW-1185">Reference proteome</keyword>